<dbReference type="InterPro" id="IPR010982">
    <property type="entry name" value="Lambda_DNA-bd_dom_sf"/>
</dbReference>
<evidence type="ECO:0000313" key="3">
    <source>
        <dbReference type="Proteomes" id="UP001207687"/>
    </source>
</evidence>
<feature type="domain" description="HTH cro/C1-type" evidence="1">
    <location>
        <begin position="7"/>
        <end position="59"/>
    </location>
</feature>
<organism evidence="2 3">
    <name type="scientific">Lactococcus lactis</name>
    <dbReference type="NCBI Taxonomy" id="1358"/>
    <lineage>
        <taxon>Bacteria</taxon>
        <taxon>Bacillati</taxon>
        <taxon>Bacillota</taxon>
        <taxon>Bacilli</taxon>
        <taxon>Lactobacillales</taxon>
        <taxon>Streptococcaceae</taxon>
        <taxon>Lactococcus</taxon>
    </lineage>
</organism>
<dbReference type="EMBL" id="JAOQNN010000001">
    <property type="protein sequence ID" value="MCW2280451.1"/>
    <property type="molecule type" value="Genomic_DNA"/>
</dbReference>
<gene>
    <name evidence="2" type="ORF">M2256_000909</name>
</gene>
<comment type="caution">
    <text evidence="2">The sequence shown here is derived from an EMBL/GenBank/DDBJ whole genome shotgun (WGS) entry which is preliminary data.</text>
</comment>
<proteinExistence type="predicted"/>
<dbReference type="GO" id="GO:0003677">
    <property type="term" value="F:DNA binding"/>
    <property type="evidence" value="ECO:0007669"/>
    <property type="project" value="InterPro"/>
</dbReference>
<dbReference type="InterPro" id="IPR001387">
    <property type="entry name" value="Cro/C1-type_HTH"/>
</dbReference>
<dbReference type="AlphaFoldDB" id="A0AAW5TQK7"/>
<dbReference type="PROSITE" id="PS50943">
    <property type="entry name" value="HTH_CROC1"/>
    <property type="match status" value="1"/>
</dbReference>
<reference evidence="2" key="1">
    <citation type="submission" date="2023-08" db="EMBL/GenBank/DDBJ databases">
        <title>Genomic analyses of the natural microbiome of Caenorhabditis elegans.</title>
        <authorList>
            <person name="Samuel B."/>
        </authorList>
    </citation>
    <scope>NUCLEOTIDE SEQUENCE</scope>
    <source>
        <strain evidence="2">BIGb0220</strain>
    </source>
</reference>
<dbReference type="SMART" id="SM00530">
    <property type="entry name" value="HTH_XRE"/>
    <property type="match status" value="1"/>
</dbReference>
<protein>
    <submittedName>
        <fullName evidence="2">Transcriptional regulator with XRE-family HTH domain</fullName>
    </submittedName>
</protein>
<dbReference type="Pfam" id="PF01381">
    <property type="entry name" value="HTH_3"/>
    <property type="match status" value="1"/>
</dbReference>
<dbReference type="CDD" id="cd00093">
    <property type="entry name" value="HTH_XRE"/>
    <property type="match status" value="1"/>
</dbReference>
<dbReference type="Gene3D" id="1.10.260.40">
    <property type="entry name" value="lambda repressor-like DNA-binding domains"/>
    <property type="match status" value="1"/>
</dbReference>
<name>A0AAW5TQK7_9LACT</name>
<dbReference type="Proteomes" id="UP001207687">
    <property type="component" value="Unassembled WGS sequence"/>
</dbReference>
<sequence length="114" mass="12804">MNLYEKIKELAAQKHISIRQLEEKLGIANGTIRRWGKTNPSAGTIAKVADYFHVSVDYLLGREEKSEMQFSPELEDAIDHAEAFEGTPLTTQDKAILRGIIAAYLENRDNSKGQ</sequence>
<dbReference type="SUPFAM" id="SSF47413">
    <property type="entry name" value="lambda repressor-like DNA-binding domains"/>
    <property type="match status" value="1"/>
</dbReference>
<evidence type="ECO:0000313" key="2">
    <source>
        <dbReference type="EMBL" id="MCW2280451.1"/>
    </source>
</evidence>
<evidence type="ECO:0000259" key="1">
    <source>
        <dbReference type="PROSITE" id="PS50943"/>
    </source>
</evidence>
<accession>A0AAW5TQK7</accession>
<dbReference type="RefSeq" id="WP_242328014.1">
    <property type="nucleotide sequence ID" value="NZ_CAKOCK010000026.1"/>
</dbReference>